<dbReference type="Proteomes" id="UP000003959">
    <property type="component" value="Unassembled WGS sequence"/>
</dbReference>
<organism evidence="11 12">
    <name type="scientific">Moorena producens 3L</name>
    <dbReference type="NCBI Taxonomy" id="489825"/>
    <lineage>
        <taxon>Bacteria</taxon>
        <taxon>Bacillati</taxon>
        <taxon>Cyanobacteriota</taxon>
        <taxon>Cyanophyceae</taxon>
        <taxon>Coleofasciculales</taxon>
        <taxon>Coleofasciculaceae</taxon>
        <taxon>Moorena</taxon>
    </lineage>
</organism>
<dbReference type="PANTHER" id="PTHR43711">
    <property type="entry name" value="TWO-COMPONENT HISTIDINE KINASE"/>
    <property type="match status" value="1"/>
</dbReference>
<evidence type="ECO:0000256" key="4">
    <source>
        <dbReference type="ARBA" id="ARBA00022679"/>
    </source>
</evidence>
<feature type="domain" description="Histidine kinase" evidence="9">
    <location>
        <begin position="173"/>
        <end position="389"/>
    </location>
</feature>
<reference evidence="12" key="1">
    <citation type="journal article" date="2011" name="Proc. Natl. Acad. Sci. U.S.A.">
        <title>Genomic insights into the physiology and ecology of the marine filamentous cyanobacterium Lyngbya majuscula.</title>
        <authorList>
            <person name="Jones A.C."/>
            <person name="Monroe E.A."/>
            <person name="Podell S."/>
            <person name="Hess W.R."/>
            <person name="Klages S."/>
            <person name="Esquenazi E."/>
            <person name="Niessen S."/>
            <person name="Hoover H."/>
            <person name="Rothmann M."/>
            <person name="Lasken R.S."/>
            <person name="Yates J.R.III."/>
            <person name="Reinhardt R."/>
            <person name="Kube M."/>
            <person name="Burkart M.D."/>
            <person name="Allen E.E."/>
            <person name="Dorrestein P.C."/>
            <person name="Gerwick W.H."/>
            <person name="Gerwick L."/>
        </authorList>
    </citation>
    <scope>NUCLEOTIDE SEQUENCE [LARGE SCALE GENOMIC DNA]</scope>
    <source>
        <strain evidence="12">3L</strain>
    </source>
</reference>
<dbReference type="SMART" id="SM00387">
    <property type="entry name" value="HATPase_c"/>
    <property type="match status" value="1"/>
</dbReference>
<dbReference type="InterPro" id="IPR004358">
    <property type="entry name" value="Sig_transdc_His_kin-like_C"/>
</dbReference>
<keyword evidence="6" id="KW-0902">Two-component regulatory system</keyword>
<keyword evidence="12" id="KW-1185">Reference proteome</keyword>
<evidence type="ECO:0000256" key="1">
    <source>
        <dbReference type="ARBA" id="ARBA00000085"/>
    </source>
</evidence>
<dbReference type="SUPFAM" id="SSF55874">
    <property type="entry name" value="ATPase domain of HSP90 chaperone/DNA topoisomerase II/histidine kinase"/>
    <property type="match status" value="1"/>
</dbReference>
<dbReference type="EC" id="2.7.13.3" evidence="2"/>
<dbReference type="InterPro" id="IPR001789">
    <property type="entry name" value="Sig_transdc_resp-reg_receiver"/>
</dbReference>
<dbReference type="Pfam" id="PF00512">
    <property type="entry name" value="HisKA"/>
    <property type="match status" value="1"/>
</dbReference>
<dbReference type="AlphaFoldDB" id="F4XI46"/>
<evidence type="ECO:0000259" key="9">
    <source>
        <dbReference type="PROSITE" id="PS50109"/>
    </source>
</evidence>
<dbReference type="eggNOG" id="COG2205">
    <property type="taxonomic scope" value="Bacteria"/>
</dbReference>
<evidence type="ECO:0000313" key="11">
    <source>
        <dbReference type="EMBL" id="EGJ35752.1"/>
    </source>
</evidence>
<evidence type="ECO:0000256" key="7">
    <source>
        <dbReference type="PROSITE-ProRule" id="PRU00169"/>
    </source>
</evidence>
<dbReference type="InterPro" id="IPR005467">
    <property type="entry name" value="His_kinase_dom"/>
</dbReference>
<dbReference type="OrthoDB" id="437650at2"/>
<dbReference type="InterPro" id="IPR011006">
    <property type="entry name" value="CheY-like_superfamily"/>
</dbReference>
<feature type="modified residue" description="4-aspartylphosphate" evidence="7">
    <location>
        <position position="64"/>
    </location>
</feature>
<dbReference type="Gene3D" id="3.40.50.2300">
    <property type="match status" value="1"/>
</dbReference>
<dbReference type="InterPro" id="IPR050736">
    <property type="entry name" value="Sensor_HK_Regulatory"/>
</dbReference>
<evidence type="ECO:0000259" key="10">
    <source>
        <dbReference type="PROSITE" id="PS50110"/>
    </source>
</evidence>
<comment type="catalytic activity">
    <reaction evidence="1">
        <text>ATP + protein L-histidine = ADP + protein N-phospho-L-histidine.</text>
        <dbReference type="EC" id="2.7.13.3"/>
    </reaction>
</comment>
<evidence type="ECO:0000256" key="6">
    <source>
        <dbReference type="ARBA" id="ARBA00023012"/>
    </source>
</evidence>
<keyword evidence="5 11" id="KW-0418">Kinase</keyword>
<proteinExistence type="predicted"/>
<sequence length="395" mass="44261">MPEGSVKILLIEDNLAEARLLQEFLKEAQFRHFSLVHVKRLRDALQEIAEARAISIPYDVILLDLTLPDSHGLASLGPLMKQAPSLPIVVLTNTNDDELAIEAVRQGAQDYLVKRQVKAKMLVRSLRYAIERKQAAVALRQENQALESQVQEQTAELVRAKEVNQRKAEFVSMLSHDFRNPLNTILLCSGLLQDKEEQLPQEKKLVHLRLIRSAIKNMAQLLDEVSLISKADSGRLLCQPTRLDLKRFCHQLVEELQISTNNNHQLVFTSQGELREALWDERLLRHIFSNLLTNAIKYSPTGGTVQFELIAQTECVIFRIQDQGMGIPPEDQQQLFQPFHRASNVGTIPGSGLGLAIVQQCVEAHGGEISLKSQLGDGTTFTVSLPLIMLTLPGL</sequence>
<name>F4XI46_9CYAN</name>
<feature type="domain" description="Response regulatory" evidence="10">
    <location>
        <begin position="7"/>
        <end position="129"/>
    </location>
</feature>
<evidence type="ECO:0000256" key="5">
    <source>
        <dbReference type="ARBA" id="ARBA00022777"/>
    </source>
</evidence>
<dbReference type="Gene3D" id="1.10.287.130">
    <property type="match status" value="1"/>
</dbReference>
<dbReference type="SUPFAM" id="SSF47384">
    <property type="entry name" value="Homodimeric domain of signal transducing histidine kinase"/>
    <property type="match status" value="1"/>
</dbReference>
<keyword evidence="4" id="KW-0808">Transferase</keyword>
<dbReference type="SMART" id="SM00448">
    <property type="entry name" value="REC"/>
    <property type="match status" value="1"/>
</dbReference>
<dbReference type="PANTHER" id="PTHR43711:SF26">
    <property type="entry name" value="SENSOR HISTIDINE KINASE RCSC"/>
    <property type="match status" value="1"/>
</dbReference>
<dbReference type="PRINTS" id="PR00344">
    <property type="entry name" value="BCTRLSENSOR"/>
</dbReference>
<protein>
    <recommendedName>
        <fullName evidence="2">histidine kinase</fullName>
        <ecNumber evidence="2">2.7.13.3</ecNumber>
    </recommendedName>
</protein>
<dbReference type="InterPro" id="IPR036890">
    <property type="entry name" value="HATPase_C_sf"/>
</dbReference>
<dbReference type="FunFam" id="3.30.565.10:FF:000006">
    <property type="entry name" value="Sensor histidine kinase WalK"/>
    <property type="match status" value="1"/>
</dbReference>
<dbReference type="HOGENOM" id="CLU_000445_114_72_3"/>
<dbReference type="SMART" id="SM00388">
    <property type="entry name" value="HisKA"/>
    <property type="match status" value="1"/>
</dbReference>
<evidence type="ECO:0000313" key="12">
    <source>
        <dbReference type="Proteomes" id="UP000003959"/>
    </source>
</evidence>
<evidence type="ECO:0000256" key="3">
    <source>
        <dbReference type="ARBA" id="ARBA00022553"/>
    </source>
</evidence>
<dbReference type="PROSITE" id="PS50109">
    <property type="entry name" value="HIS_KIN"/>
    <property type="match status" value="1"/>
</dbReference>
<keyword evidence="8" id="KW-0175">Coiled coil</keyword>
<dbReference type="Pfam" id="PF02518">
    <property type="entry name" value="HATPase_c"/>
    <property type="match status" value="1"/>
</dbReference>
<dbReference type="GO" id="GO:0000155">
    <property type="term" value="F:phosphorelay sensor kinase activity"/>
    <property type="evidence" value="ECO:0007669"/>
    <property type="project" value="InterPro"/>
</dbReference>
<dbReference type="CDD" id="cd00075">
    <property type="entry name" value="HATPase"/>
    <property type="match status" value="1"/>
</dbReference>
<dbReference type="Gene3D" id="3.30.565.10">
    <property type="entry name" value="Histidine kinase-like ATPase, C-terminal domain"/>
    <property type="match status" value="1"/>
</dbReference>
<dbReference type="InterPro" id="IPR003661">
    <property type="entry name" value="HisK_dim/P_dom"/>
</dbReference>
<dbReference type="SUPFAM" id="SSF52172">
    <property type="entry name" value="CheY-like"/>
    <property type="match status" value="1"/>
</dbReference>
<evidence type="ECO:0000256" key="2">
    <source>
        <dbReference type="ARBA" id="ARBA00012438"/>
    </source>
</evidence>
<dbReference type="CDD" id="cd00082">
    <property type="entry name" value="HisKA"/>
    <property type="match status" value="1"/>
</dbReference>
<dbReference type="RefSeq" id="WP_008177570.1">
    <property type="nucleotide sequence ID" value="NZ_GL890815.1"/>
</dbReference>
<dbReference type="Pfam" id="PF00072">
    <property type="entry name" value="Response_reg"/>
    <property type="match status" value="1"/>
</dbReference>
<dbReference type="InterPro" id="IPR003594">
    <property type="entry name" value="HATPase_dom"/>
</dbReference>
<dbReference type="EMBL" id="GL890815">
    <property type="protein sequence ID" value="EGJ35752.1"/>
    <property type="molecule type" value="Genomic_DNA"/>
</dbReference>
<evidence type="ECO:0000256" key="8">
    <source>
        <dbReference type="SAM" id="Coils"/>
    </source>
</evidence>
<dbReference type="PROSITE" id="PS50110">
    <property type="entry name" value="RESPONSE_REGULATORY"/>
    <property type="match status" value="1"/>
</dbReference>
<gene>
    <name evidence="11" type="ORF">LYNGBM3L_00260</name>
</gene>
<dbReference type="InterPro" id="IPR036097">
    <property type="entry name" value="HisK_dim/P_sf"/>
</dbReference>
<feature type="coiled-coil region" evidence="8">
    <location>
        <begin position="136"/>
        <end position="163"/>
    </location>
</feature>
<keyword evidence="3 7" id="KW-0597">Phosphoprotein</keyword>
<accession>F4XI46</accession>